<reference evidence="1 2" key="1">
    <citation type="submission" date="2016-10" db="EMBL/GenBank/DDBJ databases">
        <authorList>
            <person name="de Groot N.N."/>
        </authorList>
    </citation>
    <scope>NUCLEOTIDE SEQUENCE [LARGE SCALE GENOMIC DNA]</scope>
    <source>
        <strain evidence="1 2">CPCC 202699</strain>
    </source>
</reference>
<name>A0A1H3SXN7_9PSEU</name>
<organism evidence="1 2">
    <name type="scientific">Amycolatopsis xylanica</name>
    <dbReference type="NCBI Taxonomy" id="589385"/>
    <lineage>
        <taxon>Bacteria</taxon>
        <taxon>Bacillati</taxon>
        <taxon>Actinomycetota</taxon>
        <taxon>Actinomycetes</taxon>
        <taxon>Pseudonocardiales</taxon>
        <taxon>Pseudonocardiaceae</taxon>
        <taxon>Amycolatopsis</taxon>
    </lineage>
</organism>
<dbReference type="AlphaFoldDB" id="A0A1H3SXN7"/>
<sequence>MPELTRPQRRPARKRTGNRPAVVLVSELESHLELVCRLGEVGRYEPDLGRLQREDCVFDVDVSGDVLTEYKEAETAQFAQLLGQFHAVLLGYDEGAEARTLLRDLLPGLEGILDAGGSKLLGYEEVLIRFHDDPAWDLGT</sequence>
<gene>
    <name evidence="1" type="ORF">SAMN05421504_11617</name>
</gene>
<accession>A0A1H3SXN7</accession>
<dbReference type="EMBL" id="FNON01000016">
    <property type="protein sequence ID" value="SDZ42265.1"/>
    <property type="molecule type" value="Genomic_DNA"/>
</dbReference>
<dbReference type="Proteomes" id="UP000199515">
    <property type="component" value="Unassembled WGS sequence"/>
</dbReference>
<proteinExistence type="predicted"/>
<dbReference type="OrthoDB" id="4303687at2"/>
<protein>
    <submittedName>
        <fullName evidence="1">Uncharacterized protein</fullName>
    </submittedName>
</protein>
<evidence type="ECO:0000313" key="1">
    <source>
        <dbReference type="EMBL" id="SDZ42265.1"/>
    </source>
</evidence>
<dbReference type="RefSeq" id="WP_091299874.1">
    <property type="nucleotide sequence ID" value="NZ_FNON01000016.1"/>
</dbReference>
<keyword evidence="2" id="KW-1185">Reference proteome</keyword>
<evidence type="ECO:0000313" key="2">
    <source>
        <dbReference type="Proteomes" id="UP000199515"/>
    </source>
</evidence>